<dbReference type="PANTHER" id="PTHR33096">
    <property type="entry name" value="CXC2 DOMAIN-CONTAINING PROTEIN"/>
    <property type="match status" value="1"/>
</dbReference>
<dbReference type="AlphaFoldDB" id="A0A9P6T8Y6"/>
<dbReference type="EMBL" id="MU167315">
    <property type="protein sequence ID" value="KAG0143617.1"/>
    <property type="molecule type" value="Genomic_DNA"/>
</dbReference>
<organism evidence="1 2">
    <name type="scientific">Cronartium quercuum f. sp. fusiforme G11</name>
    <dbReference type="NCBI Taxonomy" id="708437"/>
    <lineage>
        <taxon>Eukaryota</taxon>
        <taxon>Fungi</taxon>
        <taxon>Dikarya</taxon>
        <taxon>Basidiomycota</taxon>
        <taxon>Pucciniomycotina</taxon>
        <taxon>Pucciniomycetes</taxon>
        <taxon>Pucciniales</taxon>
        <taxon>Coleosporiaceae</taxon>
        <taxon>Cronartium</taxon>
    </lineage>
</organism>
<name>A0A9P6T8Y6_9BASI</name>
<dbReference type="InterPro" id="IPR040521">
    <property type="entry name" value="KDZ"/>
</dbReference>
<proteinExistence type="predicted"/>
<reference evidence="1" key="1">
    <citation type="submission" date="2013-11" db="EMBL/GenBank/DDBJ databases">
        <title>Genome sequence of the fusiform rust pathogen reveals effectors for host alternation and coevolution with pine.</title>
        <authorList>
            <consortium name="DOE Joint Genome Institute"/>
            <person name="Smith K."/>
            <person name="Pendleton A."/>
            <person name="Kubisiak T."/>
            <person name="Anderson C."/>
            <person name="Salamov A."/>
            <person name="Aerts A."/>
            <person name="Riley R."/>
            <person name="Clum A."/>
            <person name="Lindquist E."/>
            <person name="Ence D."/>
            <person name="Campbell M."/>
            <person name="Kronenberg Z."/>
            <person name="Feau N."/>
            <person name="Dhillon B."/>
            <person name="Hamelin R."/>
            <person name="Burleigh J."/>
            <person name="Smith J."/>
            <person name="Yandell M."/>
            <person name="Nelson C."/>
            <person name="Grigoriev I."/>
            <person name="Davis J."/>
        </authorList>
    </citation>
    <scope>NUCLEOTIDE SEQUENCE</scope>
    <source>
        <strain evidence="1">G11</strain>
    </source>
</reference>
<evidence type="ECO:0000313" key="2">
    <source>
        <dbReference type="Proteomes" id="UP000886653"/>
    </source>
</evidence>
<dbReference type="PANTHER" id="PTHR33096:SF1">
    <property type="entry name" value="CXC1-LIKE CYSTEINE CLUSTER ASSOCIATED WITH KDZ TRANSPOSASES DOMAIN-CONTAINING PROTEIN"/>
    <property type="match status" value="1"/>
</dbReference>
<feature type="non-terminal residue" evidence="1">
    <location>
        <position position="128"/>
    </location>
</feature>
<protein>
    <submittedName>
        <fullName evidence="1">Uncharacterized protein</fullName>
    </submittedName>
</protein>
<sequence length="128" mass="14226">MYSSKDMPTEANYPSSFLCPSQITKQPDLCTKTEAQAKDLKVTCSDSHTAANDSWTASSFKNVCDDNSIFGMACWHDIPLKFINIYNSGEKLHYPVSILADLLHNHPGHQVGVLYNIGCHLDAHIKKV</sequence>
<accession>A0A9P6T8Y6</accession>
<dbReference type="Proteomes" id="UP000886653">
    <property type="component" value="Unassembled WGS sequence"/>
</dbReference>
<comment type="caution">
    <text evidence="1">The sequence shown here is derived from an EMBL/GenBank/DDBJ whole genome shotgun (WGS) entry which is preliminary data.</text>
</comment>
<dbReference type="Pfam" id="PF18758">
    <property type="entry name" value="KDZ"/>
    <property type="match status" value="1"/>
</dbReference>
<keyword evidence="2" id="KW-1185">Reference proteome</keyword>
<dbReference type="OrthoDB" id="3364670at2759"/>
<evidence type="ECO:0000313" key="1">
    <source>
        <dbReference type="EMBL" id="KAG0143617.1"/>
    </source>
</evidence>
<gene>
    <name evidence="1" type="ORF">CROQUDRAFT_677712</name>
</gene>